<dbReference type="PROSITE" id="PS51746">
    <property type="entry name" value="PPM_2"/>
    <property type="match status" value="1"/>
</dbReference>
<dbReference type="InterPro" id="IPR036457">
    <property type="entry name" value="PPM-type-like_dom_sf"/>
</dbReference>
<sequence>MNNRTYPGRCSARSRSECGHTQGVNVGATGVLPDEERERLEAVRRYGILDTPPDGAFDRIAALAARFFDAPIATVSIVDQDRIWFKATHGLDVDEVDRAPGLCASAILQADPYIVTDAISDPRALENPLVRGELGVRFYAAAPIRSLDGYNLGTVNVIAGEPREVTEDQIATLQDLAAIAVDELELRLAARRTVEAERARRVRGEYLLDLLQSWLLPQRMPEIPGVEVAAHYAPASAELQIGGDFYDVFNLHDGRFAVTIGDVCGKGPTAAAATGEIRQMLRALGRVEARPSRVLALLNEALVHEGMDLHHDEGSMERFCTACFASVDTSAAPLTISVANGGHPLALLRREKGGVEARGEAGDLVGAFAEFEAGEHGLHLEVGDMVLFYTDGAVEQRGQSIEVGEQTLRKALESAPSTSAEEALEHVRRTVHEAHETLDDDVALVLLRVLPSSDGGGYPSNG</sequence>
<dbReference type="OrthoDB" id="5241041at2"/>
<organism evidence="3 4">
    <name type="scientific">Egibacter rhizosphaerae</name>
    <dbReference type="NCBI Taxonomy" id="1670831"/>
    <lineage>
        <taxon>Bacteria</taxon>
        <taxon>Bacillati</taxon>
        <taxon>Actinomycetota</taxon>
        <taxon>Nitriliruptoria</taxon>
        <taxon>Egibacterales</taxon>
        <taxon>Egibacteraceae</taxon>
        <taxon>Egibacter</taxon>
    </lineage>
</organism>
<dbReference type="PANTHER" id="PTHR43156:SF2">
    <property type="entry name" value="STAGE II SPORULATION PROTEIN E"/>
    <property type="match status" value="1"/>
</dbReference>
<evidence type="ECO:0000256" key="1">
    <source>
        <dbReference type="ARBA" id="ARBA00022801"/>
    </source>
</evidence>
<dbReference type="GO" id="GO:0016791">
    <property type="term" value="F:phosphatase activity"/>
    <property type="evidence" value="ECO:0007669"/>
    <property type="project" value="TreeGrafter"/>
</dbReference>
<evidence type="ECO:0000259" key="2">
    <source>
        <dbReference type="PROSITE" id="PS51746"/>
    </source>
</evidence>
<dbReference type="AlphaFoldDB" id="A0A411YLQ4"/>
<dbReference type="SUPFAM" id="SSF55781">
    <property type="entry name" value="GAF domain-like"/>
    <property type="match status" value="1"/>
</dbReference>
<dbReference type="Pfam" id="PF07228">
    <property type="entry name" value="SpoIIE"/>
    <property type="match status" value="1"/>
</dbReference>
<dbReference type="Proteomes" id="UP000291469">
    <property type="component" value="Chromosome"/>
</dbReference>
<dbReference type="InterPro" id="IPR029016">
    <property type="entry name" value="GAF-like_dom_sf"/>
</dbReference>
<dbReference type="Gene3D" id="3.30.450.40">
    <property type="match status" value="1"/>
</dbReference>
<dbReference type="SUPFAM" id="SSF81606">
    <property type="entry name" value="PP2C-like"/>
    <property type="match status" value="1"/>
</dbReference>
<dbReference type="SMART" id="SM00065">
    <property type="entry name" value="GAF"/>
    <property type="match status" value="1"/>
</dbReference>
<reference evidence="3 4" key="1">
    <citation type="submission" date="2019-01" db="EMBL/GenBank/DDBJ databases">
        <title>Egibacter rhizosphaerae EGI 80759T.</title>
        <authorList>
            <person name="Chen D.-D."/>
            <person name="Tian Y."/>
            <person name="Jiao J.-Y."/>
            <person name="Zhang X.-T."/>
            <person name="Zhang Y.-G."/>
            <person name="Zhang Y."/>
            <person name="Xiao M."/>
            <person name="Shu W.-S."/>
            <person name="Li W.-J."/>
        </authorList>
    </citation>
    <scope>NUCLEOTIDE SEQUENCE [LARGE SCALE GENOMIC DNA]</scope>
    <source>
        <strain evidence="3 4">EGI 80759</strain>
    </source>
</reference>
<protein>
    <submittedName>
        <fullName evidence="3">GAF domain-containing protein</fullName>
    </submittedName>
</protein>
<feature type="domain" description="PPM-type phosphatase" evidence="2">
    <location>
        <begin position="229"/>
        <end position="449"/>
    </location>
</feature>
<dbReference type="EMBL" id="CP036402">
    <property type="protein sequence ID" value="QBI22110.1"/>
    <property type="molecule type" value="Genomic_DNA"/>
</dbReference>
<keyword evidence="1" id="KW-0378">Hydrolase</keyword>
<dbReference type="InterPro" id="IPR003018">
    <property type="entry name" value="GAF"/>
</dbReference>
<dbReference type="SMART" id="SM00331">
    <property type="entry name" value="PP2C_SIG"/>
    <property type="match status" value="1"/>
</dbReference>
<proteinExistence type="predicted"/>
<dbReference type="InterPro" id="IPR052016">
    <property type="entry name" value="Bact_Sigma-Reg"/>
</dbReference>
<dbReference type="Gene3D" id="3.60.40.10">
    <property type="entry name" value="PPM-type phosphatase domain"/>
    <property type="match status" value="1"/>
</dbReference>
<accession>A0A411YLQ4</accession>
<keyword evidence="4" id="KW-1185">Reference proteome</keyword>
<dbReference type="PANTHER" id="PTHR43156">
    <property type="entry name" value="STAGE II SPORULATION PROTEIN E-RELATED"/>
    <property type="match status" value="1"/>
</dbReference>
<evidence type="ECO:0000313" key="3">
    <source>
        <dbReference type="EMBL" id="QBI22110.1"/>
    </source>
</evidence>
<name>A0A411YLQ4_9ACTN</name>
<evidence type="ECO:0000313" key="4">
    <source>
        <dbReference type="Proteomes" id="UP000291469"/>
    </source>
</evidence>
<dbReference type="KEGG" id="erz:ER308_18150"/>
<gene>
    <name evidence="3" type="ORF">ER308_18150</name>
</gene>
<dbReference type="InterPro" id="IPR001932">
    <property type="entry name" value="PPM-type_phosphatase-like_dom"/>
</dbReference>
<dbReference type="Pfam" id="PF01590">
    <property type="entry name" value="GAF"/>
    <property type="match status" value="1"/>
</dbReference>